<dbReference type="Proteomes" id="UP001055115">
    <property type="component" value="Unassembled WGS sequence"/>
</dbReference>
<evidence type="ECO:0000313" key="1">
    <source>
        <dbReference type="EMBL" id="GKT44878.1"/>
    </source>
</evidence>
<organism evidence="1 2">
    <name type="scientific">Colletotrichum spaethianum</name>
    <dbReference type="NCBI Taxonomy" id="700344"/>
    <lineage>
        <taxon>Eukaryota</taxon>
        <taxon>Fungi</taxon>
        <taxon>Dikarya</taxon>
        <taxon>Ascomycota</taxon>
        <taxon>Pezizomycotina</taxon>
        <taxon>Sordariomycetes</taxon>
        <taxon>Hypocreomycetidae</taxon>
        <taxon>Glomerellales</taxon>
        <taxon>Glomerellaceae</taxon>
        <taxon>Colletotrichum</taxon>
        <taxon>Colletotrichum spaethianum species complex</taxon>
    </lineage>
</organism>
<dbReference type="EMBL" id="BQXU01000011">
    <property type="protein sequence ID" value="GKT44878.1"/>
    <property type="molecule type" value="Genomic_DNA"/>
</dbReference>
<dbReference type="GeneID" id="73325861"/>
<keyword evidence="2" id="KW-1185">Reference proteome</keyword>
<evidence type="ECO:0000313" key="2">
    <source>
        <dbReference type="Proteomes" id="UP001055115"/>
    </source>
</evidence>
<comment type="caution">
    <text evidence="1">The sequence shown here is derived from an EMBL/GenBank/DDBJ whole genome shotgun (WGS) entry which is preliminary data.</text>
</comment>
<protein>
    <submittedName>
        <fullName evidence="1">Uncharacterized protein</fullName>
    </submittedName>
</protein>
<accession>A0AA37LAM6</accession>
<dbReference type="RefSeq" id="XP_049127228.1">
    <property type="nucleotide sequence ID" value="XM_049271271.1"/>
</dbReference>
<proteinExistence type="predicted"/>
<name>A0AA37LAM6_9PEZI</name>
<sequence length="369" mass="42650">MFGGTVSEPRYKPKLVDHHLGGGISAEWITFKSNVEAVGLEGLYGCTSIILVSRRGAWVSHIWQTVFENLHPEIDQWETLIQNEMPYGLPRSDPYYEKYEYGLKDMKDKPEFGEAGVMFDDDSVVDQTPASLNMRAFIVTPRKLQSLSPYRDANNQAIPHEILNDINYQQGTVRYPDKIVRLKRVLADEFGNIPMEVVDYNPVVPKLEHMGTWVSERMVTDDYGNVFELEDYIKYQQMATVRVKILLQYQPAMTCGDMAEWRLWIEGQPVGSRTDRWAPTQNQVFSSPGNNQELTRRQGQVYYTSKSKPFLIQQPYDVLIADHRISHRHAFVNICFGKIHLFQKRFISLCNLYEHHISAGINDYLHHGV</sequence>
<gene>
    <name evidence="1" type="ORF">ColSpa_05059</name>
</gene>
<dbReference type="AlphaFoldDB" id="A0AA37LAM6"/>
<reference evidence="1 2" key="1">
    <citation type="submission" date="2022-03" db="EMBL/GenBank/DDBJ databases">
        <title>Genome data of Colletotrichum spp.</title>
        <authorList>
            <person name="Utami Y.D."/>
            <person name="Hiruma K."/>
        </authorList>
    </citation>
    <scope>NUCLEOTIDE SEQUENCE [LARGE SCALE GENOMIC DNA]</scope>
    <source>
        <strain evidence="1 2">MAFF 239500</strain>
    </source>
</reference>